<dbReference type="InterPro" id="IPR029058">
    <property type="entry name" value="AB_hydrolase_fold"/>
</dbReference>
<gene>
    <name evidence="3" type="ORF">ACFSBL_13465</name>
</gene>
<accession>A0ABD6DKS6</accession>
<keyword evidence="1" id="KW-0812">Transmembrane</keyword>
<keyword evidence="3" id="KW-0378">Hydrolase</keyword>
<dbReference type="RefSeq" id="WP_256401226.1">
    <property type="nucleotide sequence ID" value="NZ_JANHJR010000003.1"/>
</dbReference>
<dbReference type="Proteomes" id="UP001597034">
    <property type="component" value="Unassembled WGS sequence"/>
</dbReference>
<protein>
    <submittedName>
        <fullName evidence="3">Alpha/beta hydrolase</fullName>
    </submittedName>
</protein>
<evidence type="ECO:0000313" key="4">
    <source>
        <dbReference type="Proteomes" id="UP001597034"/>
    </source>
</evidence>
<feature type="domain" description="Alpha/beta hydrolase fold-5" evidence="2">
    <location>
        <begin position="90"/>
        <end position="250"/>
    </location>
</feature>
<keyword evidence="4" id="KW-1185">Reference proteome</keyword>
<reference evidence="3 4" key="1">
    <citation type="journal article" date="2019" name="Int. J. Syst. Evol. Microbiol.">
        <title>The Global Catalogue of Microorganisms (GCM) 10K type strain sequencing project: providing services to taxonomists for standard genome sequencing and annotation.</title>
        <authorList>
            <consortium name="The Broad Institute Genomics Platform"/>
            <consortium name="The Broad Institute Genome Sequencing Center for Infectious Disease"/>
            <person name="Wu L."/>
            <person name="Ma J."/>
        </authorList>
    </citation>
    <scope>NUCLEOTIDE SEQUENCE [LARGE SCALE GENOMIC DNA]</scope>
    <source>
        <strain evidence="3 4">CGMCC 1.10390</strain>
    </source>
</reference>
<evidence type="ECO:0000259" key="2">
    <source>
        <dbReference type="Pfam" id="PF12695"/>
    </source>
</evidence>
<evidence type="ECO:0000256" key="1">
    <source>
        <dbReference type="SAM" id="Phobius"/>
    </source>
</evidence>
<dbReference type="AlphaFoldDB" id="A0ABD6DKS6"/>
<feature type="transmembrane region" description="Helical" evidence="1">
    <location>
        <begin position="23"/>
        <end position="46"/>
    </location>
</feature>
<dbReference type="InterPro" id="IPR029059">
    <property type="entry name" value="AB_hydrolase_5"/>
</dbReference>
<comment type="caution">
    <text evidence="3">The sequence shown here is derived from an EMBL/GenBank/DDBJ whole genome shotgun (WGS) entry which is preliminary data.</text>
</comment>
<dbReference type="Pfam" id="PF12695">
    <property type="entry name" value="Abhydrolase_5"/>
    <property type="match status" value="1"/>
</dbReference>
<dbReference type="Gene3D" id="3.40.50.1820">
    <property type="entry name" value="alpha/beta hydrolase"/>
    <property type="match status" value="1"/>
</dbReference>
<organism evidence="3 4">
    <name type="scientific">Haloarchaeobius litoreus</name>
    <dbReference type="NCBI Taxonomy" id="755306"/>
    <lineage>
        <taxon>Archaea</taxon>
        <taxon>Methanobacteriati</taxon>
        <taxon>Methanobacteriota</taxon>
        <taxon>Stenosarchaea group</taxon>
        <taxon>Halobacteria</taxon>
        <taxon>Halobacteriales</taxon>
        <taxon>Halorubellaceae</taxon>
        <taxon>Haloarchaeobius</taxon>
    </lineage>
</organism>
<dbReference type="GO" id="GO:0016787">
    <property type="term" value="F:hydrolase activity"/>
    <property type="evidence" value="ECO:0007669"/>
    <property type="project" value="UniProtKB-KW"/>
</dbReference>
<keyword evidence="1" id="KW-1133">Transmembrane helix</keyword>
<dbReference type="EMBL" id="JBHUDO010000003">
    <property type="protein sequence ID" value="MFD1646693.1"/>
    <property type="molecule type" value="Genomic_DNA"/>
</dbReference>
<sequence length="284" mass="29942">MRDRLRRLTPADDERYRDWARRLAPYAVAVVVLLVLLAGAGAWVYFDSLAYGPTESPSAVESAYDVTVESGYGGYVVRPDDQPPAGERVGLVFYPGGRVEPGAYVHTLAPLAERGVTVVVPGVPLNLAVLDSDAASAPIAREDGVDSWYVGGHSLGGAMACRYANGNSGRIDGLVLAASYCDVNVSDSGLATMAITGTRDGVLNRERFESNRRLLPPDATFVSVEGMNHAQFGNYGAQEGDDEATISTASAHERVVAAVVDWLCAEGEAVACANQTGGQFVAIS</sequence>
<keyword evidence="1" id="KW-0472">Membrane</keyword>
<dbReference type="SUPFAM" id="SSF53474">
    <property type="entry name" value="alpha/beta-Hydrolases"/>
    <property type="match status" value="1"/>
</dbReference>
<evidence type="ECO:0000313" key="3">
    <source>
        <dbReference type="EMBL" id="MFD1646693.1"/>
    </source>
</evidence>
<name>A0ABD6DKS6_9EURY</name>
<proteinExistence type="predicted"/>